<keyword evidence="1" id="KW-0378">Hydrolase</keyword>
<feature type="domain" description="Helitron helicase-like" evidence="3">
    <location>
        <begin position="71"/>
        <end position="174"/>
    </location>
</feature>
<dbReference type="Proteomes" id="UP001159363">
    <property type="component" value="Chromosome 13"/>
</dbReference>
<evidence type="ECO:0000259" key="2">
    <source>
        <dbReference type="Pfam" id="PF05970"/>
    </source>
</evidence>
<organism evidence="4 5">
    <name type="scientific">Dryococelus australis</name>
    <dbReference type="NCBI Taxonomy" id="614101"/>
    <lineage>
        <taxon>Eukaryota</taxon>
        <taxon>Metazoa</taxon>
        <taxon>Ecdysozoa</taxon>
        <taxon>Arthropoda</taxon>
        <taxon>Hexapoda</taxon>
        <taxon>Insecta</taxon>
        <taxon>Pterygota</taxon>
        <taxon>Neoptera</taxon>
        <taxon>Polyneoptera</taxon>
        <taxon>Phasmatodea</taxon>
        <taxon>Verophasmatodea</taxon>
        <taxon>Anareolatae</taxon>
        <taxon>Phasmatidae</taxon>
        <taxon>Eurycanthinae</taxon>
        <taxon>Dryococelus</taxon>
    </lineage>
</organism>
<dbReference type="PANTHER" id="PTHR10492:SF102">
    <property type="entry name" value="ATP-DEPENDENT DNA HELICASE"/>
    <property type="match status" value="1"/>
</dbReference>
<feature type="domain" description="DNA helicase Pif1-like DEAD-box helicase" evidence="2">
    <location>
        <begin position="592"/>
        <end position="803"/>
    </location>
</feature>
<comment type="cofactor">
    <cofactor evidence="1">
        <name>Mg(2+)</name>
        <dbReference type="ChEBI" id="CHEBI:18420"/>
    </cofactor>
</comment>
<dbReference type="InterPro" id="IPR025476">
    <property type="entry name" value="Helitron_helicase-like"/>
</dbReference>
<dbReference type="EMBL" id="JARBHB010000014">
    <property type="protein sequence ID" value="KAJ8868710.1"/>
    <property type="molecule type" value="Genomic_DNA"/>
</dbReference>
<dbReference type="Pfam" id="PF05970">
    <property type="entry name" value="PIF1"/>
    <property type="match status" value="1"/>
</dbReference>
<keyword evidence="1" id="KW-0067">ATP-binding</keyword>
<dbReference type="Gene3D" id="3.40.50.300">
    <property type="entry name" value="P-loop containing nucleotide triphosphate hydrolases"/>
    <property type="match status" value="1"/>
</dbReference>
<evidence type="ECO:0000259" key="3">
    <source>
        <dbReference type="Pfam" id="PF14214"/>
    </source>
</evidence>
<accession>A0ABQ9G8G6</accession>
<sequence length="895" mass="102319">MFTIRLLLQEGFGRGSIVHGRFVLHTSTDHKQSQSYGRPNAMTYPVLFPHGEPGYTCGQQHTFIVGELRNSHNFSILHHSGKLFQQYVVDCYCKAEAIRLWYIGDNQANFRAEEYQGLLDHLEHQAADVHARVGKLVILPSSFYGSDRQIYQCYQDSIAIMRQFGKPDLFITFTLRAGLPDAELELQLYHLVKTHMIHVKCGPRAPFFRDGACRYHFPKSFRDCTLLHYHGFVQYRRTDDGCTCTIKRKATKYIYKYIHKGYDSATVQVGDIVRDEVSSYLDCWQIITNDNILPIFKMNNQLHNNIFVGLLKEMRCQHDSGELTYQQSKKMVAAGTIPKEGSTRATLHMNHVSFDKMVQLKLQFSIWKTCSHYQHVGMWQPTLLKLDKVGERCHFAKYLSLMNVLNERVQLNFEDTSNQVRSMARYLLPLEGQQNFRPLWITCERNEEIRQDNQFSDTCMNISSLVFQVIKKTLIFFRPKICLIIPDVPQTYGLGLAVTVNHILLEKLAGVMQYREIVTISQLAHNESVLLTTCIARFTMWKKHRISHCIGSAIGLRLFMVCTGPDESHLHDIPQYDLDSESEKAVKMSLSLNANQRNVFNQVMTSIAESESLDNPVWRAFFIDGHSGSGQTFLYNCLIHSLRAEGKICCAVAWTGIASILLTGGCTSRSLFKLPVPILQDSSCEISAQSAESGILHHRSHIIWDEAPMAPKEALHAIDRMMDDITGKEFAAFWGKVLLLGDDFRQVLPVVRHGGRPDQVNACLKRSALWRNIRKFHLQANMRVDQGQEEFQQFLIRVGDGRCLPVPDLPEGYFELPHFICVPERKDICSRMFGDGELSEEVCMIYNEGVVAGRAILCPRNDEVDKVNKSMMSRLAAQGRVYMSVDQLEDTDKQV</sequence>
<gene>
    <name evidence="4" type="ORF">PR048_030249</name>
</gene>
<proteinExistence type="inferred from homology"/>
<name>A0ABQ9G8G6_9NEOP</name>
<dbReference type="SUPFAM" id="SSF52540">
    <property type="entry name" value="P-loop containing nucleoside triphosphate hydrolases"/>
    <property type="match status" value="1"/>
</dbReference>
<evidence type="ECO:0000256" key="1">
    <source>
        <dbReference type="RuleBase" id="RU363044"/>
    </source>
</evidence>
<keyword evidence="5" id="KW-1185">Reference proteome</keyword>
<keyword evidence="1" id="KW-0347">Helicase</keyword>
<dbReference type="InterPro" id="IPR010285">
    <property type="entry name" value="DNA_helicase_pif1-like_DEAD"/>
</dbReference>
<comment type="catalytic activity">
    <reaction evidence="1">
        <text>ATP + H2O = ADP + phosphate + H(+)</text>
        <dbReference type="Rhea" id="RHEA:13065"/>
        <dbReference type="ChEBI" id="CHEBI:15377"/>
        <dbReference type="ChEBI" id="CHEBI:15378"/>
        <dbReference type="ChEBI" id="CHEBI:30616"/>
        <dbReference type="ChEBI" id="CHEBI:43474"/>
        <dbReference type="ChEBI" id="CHEBI:456216"/>
        <dbReference type="EC" id="5.6.2.3"/>
    </reaction>
</comment>
<keyword evidence="1" id="KW-0234">DNA repair</keyword>
<comment type="similarity">
    <text evidence="1">Belongs to the helicase family.</text>
</comment>
<comment type="caution">
    <text evidence="4">The sequence shown here is derived from an EMBL/GenBank/DDBJ whole genome shotgun (WGS) entry which is preliminary data.</text>
</comment>
<dbReference type="PANTHER" id="PTHR10492">
    <property type="match status" value="1"/>
</dbReference>
<dbReference type="InterPro" id="IPR027417">
    <property type="entry name" value="P-loop_NTPase"/>
</dbReference>
<protein>
    <recommendedName>
        <fullName evidence="1">ATP-dependent DNA helicase</fullName>
        <ecNumber evidence="1">5.6.2.3</ecNumber>
    </recommendedName>
</protein>
<evidence type="ECO:0000313" key="5">
    <source>
        <dbReference type="Proteomes" id="UP001159363"/>
    </source>
</evidence>
<reference evidence="4 5" key="1">
    <citation type="submission" date="2023-02" db="EMBL/GenBank/DDBJ databases">
        <title>LHISI_Scaffold_Assembly.</title>
        <authorList>
            <person name="Stuart O.P."/>
            <person name="Cleave R."/>
            <person name="Magrath M.J.L."/>
            <person name="Mikheyev A.S."/>
        </authorList>
    </citation>
    <scope>NUCLEOTIDE SEQUENCE [LARGE SCALE GENOMIC DNA]</scope>
    <source>
        <strain evidence="4">Daus_M_001</strain>
        <tissue evidence="4">Leg muscle</tissue>
    </source>
</reference>
<keyword evidence="1" id="KW-0227">DNA damage</keyword>
<dbReference type="Pfam" id="PF14214">
    <property type="entry name" value="Helitron_like_N"/>
    <property type="match status" value="1"/>
</dbReference>
<dbReference type="EC" id="5.6.2.3" evidence="1"/>
<keyword evidence="1" id="KW-0233">DNA recombination</keyword>
<keyword evidence="1" id="KW-0547">Nucleotide-binding</keyword>
<evidence type="ECO:0000313" key="4">
    <source>
        <dbReference type="EMBL" id="KAJ8868710.1"/>
    </source>
</evidence>